<dbReference type="PANTHER" id="PTHR12346:SF0">
    <property type="entry name" value="SIN3A, ISOFORM G"/>
    <property type="match status" value="1"/>
</dbReference>
<dbReference type="SMART" id="SM00761">
    <property type="entry name" value="HDAC_interact"/>
    <property type="match status" value="1"/>
</dbReference>
<dbReference type="InterPro" id="IPR003822">
    <property type="entry name" value="PAH"/>
</dbReference>
<feature type="compositionally biased region" description="Polar residues" evidence="5">
    <location>
        <begin position="279"/>
        <end position="313"/>
    </location>
</feature>
<feature type="compositionally biased region" description="Low complexity" evidence="5">
    <location>
        <begin position="237"/>
        <end position="260"/>
    </location>
</feature>
<reference evidence="8 9" key="1">
    <citation type="submission" date="2025-05" db="UniProtKB">
        <authorList>
            <consortium name="RefSeq"/>
        </authorList>
    </citation>
    <scope>IDENTIFICATION</scope>
    <source>
        <tissue evidence="8 9">Whole Larva</tissue>
    </source>
</reference>
<feature type="compositionally biased region" description="Pro residues" evidence="5">
    <location>
        <begin position="261"/>
        <end position="270"/>
    </location>
</feature>
<evidence type="ECO:0000256" key="4">
    <source>
        <dbReference type="PROSITE-ProRule" id="PRU00810"/>
    </source>
</evidence>
<feature type="compositionally biased region" description="Basic residues" evidence="5">
    <location>
        <begin position="1208"/>
        <end position="1218"/>
    </location>
</feature>
<dbReference type="PROSITE" id="PS51477">
    <property type="entry name" value="PAH"/>
    <property type="match status" value="3"/>
</dbReference>
<keyword evidence="7" id="KW-1185">Reference proteome</keyword>
<evidence type="ECO:0000256" key="3">
    <source>
        <dbReference type="ARBA" id="ARBA00023242"/>
    </source>
</evidence>
<evidence type="ECO:0000256" key="5">
    <source>
        <dbReference type="SAM" id="MobiDB-lite"/>
    </source>
</evidence>
<feature type="compositionally biased region" description="Polar residues" evidence="5">
    <location>
        <begin position="446"/>
        <end position="459"/>
    </location>
</feature>
<accession>A0ABM1MRN7</accession>
<feature type="compositionally biased region" description="Polar residues" evidence="5">
    <location>
        <begin position="208"/>
        <end position="236"/>
    </location>
</feature>
<evidence type="ECO:0000313" key="8">
    <source>
        <dbReference type="RefSeq" id="XP_017777237.1"/>
    </source>
</evidence>
<organism evidence="7 8">
    <name type="scientific">Nicrophorus vespilloides</name>
    <name type="common">Boreal carrion beetle</name>
    <dbReference type="NCBI Taxonomy" id="110193"/>
    <lineage>
        <taxon>Eukaryota</taxon>
        <taxon>Metazoa</taxon>
        <taxon>Ecdysozoa</taxon>
        <taxon>Arthropoda</taxon>
        <taxon>Hexapoda</taxon>
        <taxon>Insecta</taxon>
        <taxon>Pterygota</taxon>
        <taxon>Neoptera</taxon>
        <taxon>Endopterygota</taxon>
        <taxon>Coleoptera</taxon>
        <taxon>Polyphaga</taxon>
        <taxon>Staphyliniformia</taxon>
        <taxon>Silphidae</taxon>
        <taxon>Nicrophorinae</taxon>
        <taxon>Nicrophorus</taxon>
    </lineage>
</organism>
<evidence type="ECO:0000256" key="1">
    <source>
        <dbReference type="ARBA" id="ARBA00004123"/>
    </source>
</evidence>
<dbReference type="GeneID" id="108563151"/>
<feature type="domain" description="Histone deacetylase interacting" evidence="6">
    <location>
        <begin position="612"/>
        <end position="712"/>
    </location>
</feature>
<dbReference type="Pfam" id="PF08295">
    <property type="entry name" value="Sin3_corepress"/>
    <property type="match status" value="1"/>
</dbReference>
<dbReference type="Gene3D" id="1.20.1160.11">
    <property type="entry name" value="Paired amphipathic helix"/>
    <property type="match status" value="3"/>
</dbReference>
<feature type="region of interest" description="Disordered" evidence="5">
    <location>
        <begin position="208"/>
        <end position="313"/>
    </location>
</feature>
<feature type="compositionally biased region" description="Polar residues" evidence="5">
    <location>
        <begin position="15"/>
        <end position="35"/>
    </location>
</feature>
<dbReference type="SUPFAM" id="SSF47762">
    <property type="entry name" value="PAH2 domain"/>
    <property type="match status" value="3"/>
</dbReference>
<dbReference type="InterPro" id="IPR013194">
    <property type="entry name" value="HDAC_interact_dom"/>
</dbReference>
<dbReference type="Pfam" id="PF16879">
    <property type="entry name" value="Sin3a_C"/>
    <property type="match status" value="1"/>
</dbReference>
<feature type="region of interest" description="Disordered" evidence="5">
    <location>
        <begin position="892"/>
        <end position="948"/>
    </location>
</feature>
<dbReference type="PANTHER" id="PTHR12346">
    <property type="entry name" value="SIN3B-RELATED"/>
    <property type="match status" value="1"/>
</dbReference>
<evidence type="ECO:0000313" key="9">
    <source>
        <dbReference type="RefSeq" id="XP_017777238.1"/>
    </source>
</evidence>
<dbReference type="InterPro" id="IPR039774">
    <property type="entry name" value="Sin3-like"/>
</dbReference>
<dbReference type="RefSeq" id="XP_017777238.1">
    <property type="nucleotide sequence ID" value="XM_017921749.1"/>
</dbReference>
<feature type="region of interest" description="Disordered" evidence="5">
    <location>
        <begin position="76"/>
        <end position="113"/>
    </location>
</feature>
<sequence length="1391" mass="157671">MKRLRDETVKEGSGPPSSLYRSSLPNTTGSSGLSFTSAGTVKVVAEGMQSGIYSSTPTVNYGAMPAVAAPHAGKPQAMQPLAMGGHSQVRSKGASPPTAPPQGPQQQQSPGNSFQRLKVEDALSYLDMVKFKFNDKPQVYNDFLDIMKEFKSQSIDTPGVIQRVSNLFKGYPELIVGFNTFLPPGYKIEVQRNERGYDYQVSVSVPSPTGTLMSDPQHQKPSMILSGSGTIIHSSNMSSSISSMSQSPITPTQQPQQQQQQPPPQPPPQQQQPQQQQPLIISSHVTTTVPPQAPTNTPVMHSSSGYNATSNIHNNSTAAHNALTLSAAQAAVTQALQGGHVETPQNQPVEFNHAINYVNKIKNRFQSQPEKYKRFLEILHTYQKEQRTLKETSQSSSGGGKHLTEQEVYSQVAKLFENQSDLLAEFGQFLPDATSHITPAPLSDHMPSSNVKKTLQTSKSYRDHIPERHLSHKPGHMSVQVKRSPPYPSTIREAPPPKKHKMSSCRDVTLAEAGKYGTLNEYAFFDKVRKALRSQDVYNNFLRLLTLFNNEIVSKSELVQLVMPFLSKFPELMRWFREFVGQHDVEPVSFNSNARPDRPLGAEHVHDVDYSTAERFGASYCVIPPSQKGLTFSGWTDLCHDVLNNELVSFPTWSEDSSFVGSRKNQYEEYMYRCEDERFELDVVIETNASTIRVLEGVAKKLNRMNAEDVAKYRLDDCLGGSSPILHQKALRRIYGEKAQDIIDGLKRNPAVAVPVVLRRLKAKEEEWREAQKGFNKIWREQNEKHYLKSLDYQGINFKQNDTKAFRSKSLFQEIETIFEERNEQNDEGQIDPIVGPHLVCVYRDRSILDDAANLLIHHVKRQTGVQKGEKRRIKHILRQFVPDLFFYPRQQLSDDEREDDDDKEEGNESPNSSSSSKEEVKKKGNSSPGKSPVRASGGDTSDTVDIKPEELIDIKEEDIKVPLHAQTTDPDESYTVFMASNSWYLFLRLHAILCERLAKIYDRAVKLAEEERKQKTSRRESTAVALRLKPKPQIEVESYYPAFLDMVKNLLDGNMESNSYEDTLREMFGIHAYIAFTLDKVVSNGVRQLQHCVSERIAITCMEVFQKEQKRGSCGGACATAHRRLHQELMYQHTIERAVQDENCFKLYIYKRDGRMTIEMIDTDTEELKKFEETKKWSTYKENYADCTNVESKPSLPLYLSRNMRKYNKKNSGKRRNSVACNDKNGSGSVGGSGVGEDDNNGGDKRLNSLEEELERKLNQRAPPERDQTEHRDYDVSDETQCRFNAADSKIVYVANKDSFLYKRSALTRAKQSHPSVTKFKANRFRSWCKKWVSVNVSESQSKQCTDWLMGRGEDVVQNRTRVLTNNDLNRTPYAVYNRYKVDRLESLDS</sequence>
<feature type="compositionally biased region" description="Acidic residues" evidence="5">
    <location>
        <begin position="894"/>
        <end position="908"/>
    </location>
</feature>
<feature type="region of interest" description="Disordered" evidence="5">
    <location>
        <begin position="437"/>
        <end position="504"/>
    </location>
</feature>
<dbReference type="Pfam" id="PF02671">
    <property type="entry name" value="PAH"/>
    <property type="match status" value="3"/>
</dbReference>
<feature type="compositionally biased region" description="Basic and acidic residues" evidence="5">
    <location>
        <begin position="460"/>
        <end position="469"/>
    </location>
</feature>
<dbReference type="RefSeq" id="XP_017777237.1">
    <property type="nucleotide sequence ID" value="XM_017921748.1"/>
</dbReference>
<dbReference type="Proteomes" id="UP000695000">
    <property type="component" value="Unplaced"/>
</dbReference>
<comment type="subcellular location">
    <subcellularLocation>
        <location evidence="1 4">Nucleus</location>
    </subcellularLocation>
</comment>
<feature type="region of interest" description="Disordered" evidence="5">
    <location>
        <begin position="1208"/>
        <end position="1247"/>
    </location>
</feature>
<feature type="region of interest" description="Disordered" evidence="5">
    <location>
        <begin position="1"/>
        <end position="35"/>
    </location>
</feature>
<keyword evidence="2" id="KW-0678">Repressor</keyword>
<dbReference type="InterPro" id="IPR031693">
    <property type="entry name" value="Sin3_C"/>
</dbReference>
<name>A0ABM1MRN7_NICVS</name>
<gene>
    <name evidence="8 9" type="primary">LOC108563151</name>
</gene>
<dbReference type="InterPro" id="IPR036600">
    <property type="entry name" value="PAH_sf"/>
</dbReference>
<evidence type="ECO:0000256" key="2">
    <source>
        <dbReference type="ARBA" id="ARBA00022491"/>
    </source>
</evidence>
<evidence type="ECO:0000259" key="6">
    <source>
        <dbReference type="SMART" id="SM00761"/>
    </source>
</evidence>
<feature type="compositionally biased region" description="Basic and acidic residues" evidence="5">
    <location>
        <begin position="1"/>
        <end position="10"/>
    </location>
</feature>
<proteinExistence type="predicted"/>
<keyword evidence="3 4" id="KW-0539">Nucleus</keyword>
<evidence type="ECO:0000313" key="7">
    <source>
        <dbReference type="Proteomes" id="UP000695000"/>
    </source>
</evidence>
<protein>
    <submittedName>
        <fullName evidence="8 9">Paired amphipathic helix protein Sin3b</fullName>
    </submittedName>
</protein>